<evidence type="ECO:0000256" key="2">
    <source>
        <dbReference type="ARBA" id="ARBA00023015"/>
    </source>
</evidence>
<dbReference type="Proteomes" id="UP001223144">
    <property type="component" value="Unassembled WGS sequence"/>
</dbReference>
<evidence type="ECO:0000256" key="4">
    <source>
        <dbReference type="ARBA" id="ARBA00023163"/>
    </source>
</evidence>
<dbReference type="Gene3D" id="3.40.190.10">
    <property type="entry name" value="Periplasmic binding protein-like II"/>
    <property type="match status" value="2"/>
</dbReference>
<dbReference type="SUPFAM" id="SSF53850">
    <property type="entry name" value="Periplasmic binding protein-like II"/>
    <property type="match status" value="1"/>
</dbReference>
<evidence type="ECO:0000313" key="7">
    <source>
        <dbReference type="Proteomes" id="UP001223144"/>
    </source>
</evidence>
<dbReference type="Gene3D" id="1.10.10.10">
    <property type="entry name" value="Winged helix-like DNA-binding domain superfamily/Winged helix DNA-binding domain"/>
    <property type="match status" value="1"/>
</dbReference>
<dbReference type="PRINTS" id="PR00039">
    <property type="entry name" value="HTHLYSR"/>
</dbReference>
<feature type="domain" description="HTH lysR-type" evidence="5">
    <location>
        <begin position="11"/>
        <end position="68"/>
    </location>
</feature>
<sequence>MQGIDGGEPVVDLGDLRLFAVVAEELHFGRAAARLHLSQPGLSYRVKALEDALGYEVLARNRRGVRLTPAGEVLLAGARRLLGEAHRVVDDGGRVARGELATVRVGFVGTALYSLLPAVLRAARVRYPELQVRVAEHKSADQVRLLQLGQLDLGLVHLPVDPGSGLETTPVFEDPVGVALPRGHRLAGEDAIALADLAEDGFVLFPRELEPQTYDRYTDACVAAGFAPRVAHEATGLQTILALVAAGMGVAFAARSVARGLTRSGVVFRPLAGAAPRLVTGPARLAGSDHPGAELLRTMILDLTSSDQYDKSQESGFILDG</sequence>
<dbReference type="EMBL" id="JARWBG010000054">
    <property type="protein sequence ID" value="MDH2393019.1"/>
    <property type="molecule type" value="Genomic_DNA"/>
</dbReference>
<reference evidence="6 7" key="1">
    <citation type="submission" date="2023-04" db="EMBL/GenBank/DDBJ databases">
        <title>Streptomyces chengmaiensis sp. nov. isolated from the stem of mangrove plant in Hainan.</title>
        <authorList>
            <person name="Huang X."/>
            <person name="Zhou S."/>
            <person name="Chu X."/>
            <person name="Xie Y."/>
            <person name="Lin Y."/>
        </authorList>
    </citation>
    <scope>NUCLEOTIDE SEQUENCE [LARGE SCALE GENOMIC DNA]</scope>
    <source>
        <strain evidence="6 7">HNM0663</strain>
    </source>
</reference>
<dbReference type="InterPro" id="IPR036388">
    <property type="entry name" value="WH-like_DNA-bd_sf"/>
</dbReference>
<evidence type="ECO:0000256" key="3">
    <source>
        <dbReference type="ARBA" id="ARBA00023125"/>
    </source>
</evidence>
<gene>
    <name evidence="6" type="ORF">QCN29_30445</name>
</gene>
<accession>A0ABT6HYX5</accession>
<evidence type="ECO:0000313" key="6">
    <source>
        <dbReference type="EMBL" id="MDH2393019.1"/>
    </source>
</evidence>
<dbReference type="PROSITE" id="PS50931">
    <property type="entry name" value="HTH_LYSR"/>
    <property type="match status" value="1"/>
</dbReference>
<dbReference type="InterPro" id="IPR005119">
    <property type="entry name" value="LysR_subst-bd"/>
</dbReference>
<proteinExistence type="inferred from homology"/>
<protein>
    <submittedName>
        <fullName evidence="6">LysR substrate-binding domain-containing protein</fullName>
    </submittedName>
</protein>
<dbReference type="InterPro" id="IPR000847">
    <property type="entry name" value="LysR_HTH_N"/>
</dbReference>
<evidence type="ECO:0000259" key="5">
    <source>
        <dbReference type="PROSITE" id="PS50931"/>
    </source>
</evidence>
<dbReference type="Pfam" id="PF00126">
    <property type="entry name" value="HTH_1"/>
    <property type="match status" value="1"/>
</dbReference>
<comment type="similarity">
    <text evidence="1">Belongs to the LysR transcriptional regulatory family.</text>
</comment>
<evidence type="ECO:0000256" key="1">
    <source>
        <dbReference type="ARBA" id="ARBA00009437"/>
    </source>
</evidence>
<keyword evidence="2" id="KW-0805">Transcription regulation</keyword>
<dbReference type="InterPro" id="IPR036390">
    <property type="entry name" value="WH_DNA-bd_sf"/>
</dbReference>
<keyword evidence="3" id="KW-0238">DNA-binding</keyword>
<dbReference type="PANTHER" id="PTHR30346:SF0">
    <property type="entry name" value="HCA OPERON TRANSCRIPTIONAL ACTIVATOR HCAR"/>
    <property type="match status" value="1"/>
</dbReference>
<comment type="caution">
    <text evidence="6">The sequence shown here is derived from an EMBL/GenBank/DDBJ whole genome shotgun (WGS) entry which is preliminary data.</text>
</comment>
<organism evidence="6 7">
    <name type="scientific">Streptomyces chengmaiensis</name>
    <dbReference type="NCBI Taxonomy" id="3040919"/>
    <lineage>
        <taxon>Bacteria</taxon>
        <taxon>Bacillati</taxon>
        <taxon>Actinomycetota</taxon>
        <taxon>Actinomycetes</taxon>
        <taxon>Kitasatosporales</taxon>
        <taxon>Streptomycetaceae</taxon>
        <taxon>Streptomyces</taxon>
    </lineage>
</organism>
<dbReference type="SUPFAM" id="SSF46785">
    <property type="entry name" value="Winged helix' DNA-binding domain"/>
    <property type="match status" value="1"/>
</dbReference>
<name>A0ABT6HYX5_9ACTN</name>
<dbReference type="Pfam" id="PF03466">
    <property type="entry name" value="LysR_substrate"/>
    <property type="match status" value="1"/>
</dbReference>
<dbReference type="RefSeq" id="WP_279932213.1">
    <property type="nucleotide sequence ID" value="NZ_JARWBG010000054.1"/>
</dbReference>
<keyword evidence="7" id="KW-1185">Reference proteome</keyword>
<keyword evidence="4" id="KW-0804">Transcription</keyword>
<dbReference type="CDD" id="cd08414">
    <property type="entry name" value="PBP2_LTTR_aromatics_like"/>
    <property type="match status" value="1"/>
</dbReference>
<dbReference type="PANTHER" id="PTHR30346">
    <property type="entry name" value="TRANSCRIPTIONAL DUAL REGULATOR HCAR-RELATED"/>
    <property type="match status" value="1"/>
</dbReference>